<sequence>MRSKKKNTSPYRFTFKFRGQICKIRFQILRTETRTLKMQI</sequence>
<evidence type="ECO:0000313" key="1">
    <source>
        <dbReference type="EMBL" id="EEF14428.1"/>
    </source>
</evidence>
<dbReference type="AlphaFoldDB" id="B9D0Q9"/>
<reference evidence="1 2" key="1">
    <citation type="submission" date="2008-08" db="EMBL/GenBank/DDBJ databases">
        <authorList>
            <person name="Madupu R."/>
            <person name="Durkin A.S."/>
            <person name="Torralba M."/>
            <person name="Methe B."/>
            <person name="Sutton G.G."/>
            <person name="Strausberg R.L."/>
            <person name="Nelson K.E."/>
        </authorList>
    </citation>
    <scope>NUCLEOTIDE SEQUENCE [LARGE SCALE GENOMIC DNA]</scope>
    <source>
        <strain evidence="1 2">RM3267</strain>
    </source>
</reference>
<organism evidence="1 2">
    <name type="scientific">Campylobacter rectus RM3267</name>
    <dbReference type="NCBI Taxonomy" id="553218"/>
    <lineage>
        <taxon>Bacteria</taxon>
        <taxon>Pseudomonadati</taxon>
        <taxon>Campylobacterota</taxon>
        <taxon>Epsilonproteobacteria</taxon>
        <taxon>Campylobacterales</taxon>
        <taxon>Campylobacteraceae</taxon>
        <taxon>Campylobacter</taxon>
    </lineage>
</organism>
<name>B9D0Q9_CAMRE</name>
<dbReference type="Proteomes" id="UP000003082">
    <property type="component" value="Unassembled WGS sequence"/>
</dbReference>
<keyword evidence="2" id="KW-1185">Reference proteome</keyword>
<proteinExistence type="predicted"/>
<gene>
    <name evidence="1" type="ORF">CAMRE0001_1269</name>
</gene>
<protein>
    <submittedName>
        <fullName evidence="1">Uncharacterized protein</fullName>
    </submittedName>
</protein>
<evidence type="ECO:0000313" key="2">
    <source>
        <dbReference type="Proteomes" id="UP000003082"/>
    </source>
</evidence>
<accession>B9D0Q9</accession>
<comment type="caution">
    <text evidence="1">The sequence shown here is derived from an EMBL/GenBank/DDBJ whole genome shotgun (WGS) entry which is preliminary data.</text>
</comment>
<dbReference type="EMBL" id="ACFU01000006">
    <property type="protein sequence ID" value="EEF14428.1"/>
    <property type="molecule type" value="Genomic_DNA"/>
</dbReference>